<evidence type="ECO:0000259" key="1">
    <source>
        <dbReference type="SMART" id="SM00331"/>
    </source>
</evidence>
<proteinExistence type="predicted"/>
<keyword evidence="3" id="KW-1185">Reference proteome</keyword>
<dbReference type="SMART" id="SM00331">
    <property type="entry name" value="PP2C_SIG"/>
    <property type="match status" value="1"/>
</dbReference>
<dbReference type="InterPro" id="IPR039248">
    <property type="entry name" value="Ptase_RsbX"/>
</dbReference>
<dbReference type="SUPFAM" id="SSF81606">
    <property type="entry name" value="PP2C-like"/>
    <property type="match status" value="1"/>
</dbReference>
<dbReference type="OrthoDB" id="1090916at2"/>
<dbReference type="Gene3D" id="3.60.40.10">
    <property type="entry name" value="PPM-type phosphatase domain"/>
    <property type="match status" value="1"/>
</dbReference>
<protein>
    <submittedName>
        <fullName evidence="2">Serine phosphatase</fullName>
    </submittedName>
</protein>
<dbReference type="RefSeq" id="WP_090399188.1">
    <property type="nucleotide sequence ID" value="NZ_FNEN01000012.1"/>
</dbReference>
<organism evidence="2 3">
    <name type="scientific">Natribacillus halophilus</name>
    <dbReference type="NCBI Taxonomy" id="549003"/>
    <lineage>
        <taxon>Bacteria</taxon>
        <taxon>Bacillati</taxon>
        <taxon>Bacillota</taxon>
        <taxon>Bacilli</taxon>
        <taxon>Bacillales</taxon>
        <taxon>Bacillaceae</taxon>
        <taxon>Natribacillus</taxon>
    </lineage>
</organism>
<sequence length="204" mass="22618">MIKIIEEEHLKVKTAACQKEKPGYTICGDAYCMLETEGYFLAALADGLGSGEIANRSARLAVDVIEKEHGSLSLERLMSACNQSLISERGVVLTMLKIDYRTKRIDYVNVGNVECLINVDNETCYRPISMSGFLSGHRTVPRANAFHFHSELSFVLYSDGVEHHGMKDAFVRHGATPARFVKNRVTEQGVGHKDDMTIIAGHIT</sequence>
<gene>
    <name evidence="2" type="ORF">SAMN04488123_11271</name>
</gene>
<name>A0A1G8QJX4_9BACI</name>
<dbReference type="PANTHER" id="PTHR35801:SF1">
    <property type="entry name" value="PHOSPHOSERINE PHOSPHATASE RSBX"/>
    <property type="match status" value="1"/>
</dbReference>
<dbReference type="Proteomes" id="UP000198853">
    <property type="component" value="Unassembled WGS sequence"/>
</dbReference>
<dbReference type="EMBL" id="FNEN01000012">
    <property type="protein sequence ID" value="SDJ04946.1"/>
    <property type="molecule type" value="Genomic_DNA"/>
</dbReference>
<dbReference type="InterPro" id="IPR001932">
    <property type="entry name" value="PPM-type_phosphatase-like_dom"/>
</dbReference>
<evidence type="ECO:0000313" key="2">
    <source>
        <dbReference type="EMBL" id="SDJ04946.1"/>
    </source>
</evidence>
<dbReference type="AlphaFoldDB" id="A0A1G8QJX4"/>
<dbReference type="InterPro" id="IPR036457">
    <property type="entry name" value="PPM-type-like_dom_sf"/>
</dbReference>
<accession>A0A1G8QJX4</accession>
<feature type="domain" description="PPM-type phosphatase" evidence="1">
    <location>
        <begin position="7"/>
        <end position="203"/>
    </location>
</feature>
<evidence type="ECO:0000313" key="3">
    <source>
        <dbReference type="Proteomes" id="UP000198853"/>
    </source>
</evidence>
<reference evidence="2 3" key="1">
    <citation type="submission" date="2016-10" db="EMBL/GenBank/DDBJ databases">
        <authorList>
            <person name="de Groot N.N."/>
        </authorList>
    </citation>
    <scope>NUCLEOTIDE SEQUENCE [LARGE SCALE GENOMIC DNA]</scope>
    <source>
        <strain evidence="2 3">DSM 21771</strain>
    </source>
</reference>
<dbReference type="PANTHER" id="PTHR35801">
    <property type="entry name" value="PHOSPHOSERINE PHOSPHATASE RSBX"/>
    <property type="match status" value="1"/>
</dbReference>
<dbReference type="Pfam" id="PF07228">
    <property type="entry name" value="SpoIIE"/>
    <property type="match status" value="1"/>
</dbReference>